<reference evidence="1" key="2">
    <citation type="submission" date="2018-05" db="EMBL/GenBank/DDBJ databases">
        <title>OgluRS3 (Oryza glumaepatula Reference Sequence Version 3).</title>
        <authorList>
            <person name="Zhang J."/>
            <person name="Kudrna D."/>
            <person name="Lee S."/>
            <person name="Talag J."/>
            <person name="Welchert J."/>
            <person name="Wing R.A."/>
        </authorList>
    </citation>
    <scope>NUCLEOTIDE SEQUENCE [LARGE SCALE GENOMIC DNA]</scope>
</reference>
<dbReference type="PANTHER" id="PTHR35161:SF19">
    <property type="entry name" value="OS02G0113400 PROTEIN"/>
    <property type="match status" value="1"/>
</dbReference>
<evidence type="ECO:0000313" key="1">
    <source>
        <dbReference type="EnsemblPlants" id="OGLUM12G18850.1"/>
    </source>
</evidence>
<name>A0A0E0BUM0_9ORYZ</name>
<accession>A0A0E0BUM0</accession>
<evidence type="ECO:0000313" key="2">
    <source>
        <dbReference type="Proteomes" id="UP000026961"/>
    </source>
</evidence>
<keyword evidence="2" id="KW-1185">Reference proteome</keyword>
<dbReference type="STRING" id="40148.A0A0E0BUM0"/>
<proteinExistence type="predicted"/>
<dbReference type="AlphaFoldDB" id="A0A0E0BUM0"/>
<dbReference type="PANTHER" id="PTHR35161">
    <property type="entry name" value="OS02G0303100 PROTEIN"/>
    <property type="match status" value="1"/>
</dbReference>
<dbReference type="Gramene" id="OGLUM12G18850.1">
    <property type="protein sequence ID" value="OGLUM12G18850.1"/>
    <property type="gene ID" value="OGLUM12G18850"/>
</dbReference>
<reference evidence="1" key="1">
    <citation type="submission" date="2015-04" db="UniProtKB">
        <authorList>
            <consortium name="EnsemblPlants"/>
        </authorList>
    </citation>
    <scope>IDENTIFICATION</scope>
</reference>
<dbReference type="HOGENOM" id="CLU_1858346_0_0_1"/>
<dbReference type="EnsemblPlants" id="OGLUM12G18850.1">
    <property type="protein sequence ID" value="OGLUM12G18850.1"/>
    <property type="gene ID" value="OGLUM12G18850"/>
</dbReference>
<organism evidence="1">
    <name type="scientific">Oryza glumipatula</name>
    <dbReference type="NCBI Taxonomy" id="40148"/>
    <lineage>
        <taxon>Eukaryota</taxon>
        <taxon>Viridiplantae</taxon>
        <taxon>Streptophyta</taxon>
        <taxon>Embryophyta</taxon>
        <taxon>Tracheophyta</taxon>
        <taxon>Spermatophyta</taxon>
        <taxon>Magnoliopsida</taxon>
        <taxon>Liliopsida</taxon>
        <taxon>Poales</taxon>
        <taxon>Poaceae</taxon>
        <taxon>BOP clade</taxon>
        <taxon>Oryzoideae</taxon>
        <taxon>Oryzeae</taxon>
        <taxon>Oryzinae</taxon>
        <taxon>Oryza</taxon>
    </lineage>
</organism>
<sequence>MTASGCLFLSSWTKCFTEAFAKGKSWNGSFTLADFKVSSGHVLRLRKPKRFGVEGMRNDMEAFITEIERIFVRQHSQLRFSYPPYFSDFKHRLQNLKMSNNVLSEQCKLLLENHISGIKAHHELQGRTTGVANSGGLS</sequence>
<protein>
    <submittedName>
        <fullName evidence="1">Uncharacterized protein</fullName>
    </submittedName>
</protein>
<dbReference type="Proteomes" id="UP000026961">
    <property type="component" value="Chromosome 12"/>
</dbReference>